<dbReference type="Gene3D" id="3.30.450.20">
    <property type="entry name" value="PAS domain"/>
    <property type="match status" value="3"/>
</dbReference>
<dbReference type="PROSITE" id="PS50109">
    <property type="entry name" value="HIS_KIN"/>
    <property type="match status" value="1"/>
</dbReference>
<keyword evidence="6" id="KW-1133">Transmembrane helix</keyword>
<dbReference type="PANTHER" id="PTHR43304">
    <property type="entry name" value="PHYTOCHROME-LIKE PROTEIN CPH1"/>
    <property type="match status" value="1"/>
</dbReference>
<feature type="domain" description="Histidine kinase" evidence="7">
    <location>
        <begin position="694"/>
        <end position="912"/>
    </location>
</feature>
<evidence type="ECO:0000256" key="4">
    <source>
        <dbReference type="ARBA" id="ARBA00022679"/>
    </source>
</evidence>
<feature type="transmembrane region" description="Helical" evidence="6">
    <location>
        <begin position="66"/>
        <end position="86"/>
    </location>
</feature>
<dbReference type="Gene3D" id="1.10.287.130">
    <property type="match status" value="1"/>
</dbReference>
<dbReference type="Pfam" id="PF13426">
    <property type="entry name" value="PAS_9"/>
    <property type="match status" value="2"/>
</dbReference>
<dbReference type="SUPFAM" id="SSF47384">
    <property type="entry name" value="Homodimeric domain of signal transducing histidine kinase"/>
    <property type="match status" value="1"/>
</dbReference>
<dbReference type="InterPro" id="IPR000700">
    <property type="entry name" value="PAS-assoc_C"/>
</dbReference>
<sequence>MNTRKKAGEKAGNAYSSVSSGAIPMSGILHSPARLLIIVLGAIFFGESVIMLVIHNFMPPMGHEWVGLIDALALMVVITPPVYILYYKSLKKNINLLEMSEKRNKAITQSTNTAIVQINSEGNITFWNNAAEKIFGYSPDEVLGKTFHPLIAPGRYSEAIVKGLAQFSTTGKGVYIGKIFETFALRKNGSEFPVELSVSAVQINNEWHSIGIVNDITKRRRAEEALVNTNRVLKMLWDCNQALVRFENERSLLNELCRIIVEVGGYRLVWIGFTEHDEAKSIIPVAYYGFEKGYLEALKTTWADTGTRGREPTGIAIRSGVTQVARNILTDPSLKPWRKEALKRGYASSASIPLLVKGRGIGALSVYSADKDAFDEKELYLLNELANDLAFGIETSRTRSELRRSEKQYEDLYENAPDMLASVEAKTGNIVRCNKTLAEGIGYSKEEIIGRHIFTLHHANCMEKVRSKVFPALKKSKEVRDAELMLQRKDGSSLEALLNVTTIRDEHGNISHSRLSWRDITALKQMEKNLIQRDEMLNRSQEIAHIGSWELDLANDKTYWSDELYNIYGLKRGDVYPSYKTFLNLVHPDDREKIKIFRSQPFEKGNTNEIEIRIARPDGVERILLDQFNVEFDKTGEPFRLIGVNLDITQRKEAHEKIRRSNAELRYALEKLEKTQSMLIRSEKLASLGHLAAGVSHEIKNPINIILANVQLIQMEDNLGDGVKESCDIMFNQVERVVKIIDNLRDFARERKPEIKKIDLHSFLDKTIALVEYEMRAEGVDIRINYLPESIIIDGDQDQLAQVFLNIINNAHYSINQKRSAQTKKEPGLLSVKTCVKEENAHIIFSDNGAGIDRETLRRIYDPFFTTKPENQGTGLGLSIALGIIENHGGTINATSEAQGGAIFTIILPLARLNKDKN</sequence>
<feature type="transmembrane region" description="Helical" evidence="6">
    <location>
        <begin position="35"/>
        <end position="54"/>
    </location>
</feature>
<keyword evidence="3" id="KW-0597">Phosphoprotein</keyword>
<dbReference type="PANTHER" id="PTHR43304:SF1">
    <property type="entry name" value="PAC DOMAIN-CONTAINING PROTEIN"/>
    <property type="match status" value="1"/>
</dbReference>
<evidence type="ECO:0000256" key="1">
    <source>
        <dbReference type="ARBA" id="ARBA00000085"/>
    </source>
</evidence>
<dbReference type="EC" id="2.7.13.3" evidence="2"/>
<evidence type="ECO:0000256" key="6">
    <source>
        <dbReference type="SAM" id="Phobius"/>
    </source>
</evidence>
<dbReference type="SUPFAM" id="SSF55781">
    <property type="entry name" value="GAF domain-like"/>
    <property type="match status" value="1"/>
</dbReference>
<dbReference type="SMART" id="SM00387">
    <property type="entry name" value="HATPase_c"/>
    <property type="match status" value="1"/>
</dbReference>
<feature type="domain" description="PAS" evidence="8">
    <location>
        <begin position="533"/>
        <end position="605"/>
    </location>
</feature>
<evidence type="ECO:0000256" key="2">
    <source>
        <dbReference type="ARBA" id="ARBA00012438"/>
    </source>
</evidence>
<dbReference type="NCBIfam" id="TIGR00229">
    <property type="entry name" value="sensory_box"/>
    <property type="match status" value="3"/>
</dbReference>
<dbReference type="PRINTS" id="PR00344">
    <property type="entry name" value="BCTRLSENSOR"/>
</dbReference>
<dbReference type="InterPro" id="IPR000014">
    <property type="entry name" value="PAS"/>
</dbReference>
<dbReference type="InterPro" id="IPR003018">
    <property type="entry name" value="GAF"/>
</dbReference>
<dbReference type="GO" id="GO:0000155">
    <property type="term" value="F:phosphorelay sensor kinase activity"/>
    <property type="evidence" value="ECO:0007669"/>
    <property type="project" value="InterPro"/>
</dbReference>
<dbReference type="SUPFAM" id="SSF55874">
    <property type="entry name" value="ATPase domain of HSP90 chaperone/DNA topoisomerase II/histidine kinase"/>
    <property type="match status" value="1"/>
</dbReference>
<dbReference type="InterPro" id="IPR001610">
    <property type="entry name" value="PAC"/>
</dbReference>
<keyword evidence="6" id="KW-0472">Membrane</keyword>
<keyword evidence="5" id="KW-0418">Kinase</keyword>
<reference evidence="10" key="1">
    <citation type="submission" date="2018-06" db="EMBL/GenBank/DDBJ databases">
        <authorList>
            <person name="Zhirakovskaya E."/>
        </authorList>
    </citation>
    <scope>NUCLEOTIDE SEQUENCE</scope>
</reference>
<dbReference type="Pfam" id="PF02518">
    <property type="entry name" value="HATPase_c"/>
    <property type="match status" value="1"/>
</dbReference>
<dbReference type="SMART" id="SM00065">
    <property type="entry name" value="GAF"/>
    <property type="match status" value="1"/>
</dbReference>
<evidence type="ECO:0000256" key="3">
    <source>
        <dbReference type="ARBA" id="ARBA00022553"/>
    </source>
</evidence>
<dbReference type="SUPFAM" id="SSF55785">
    <property type="entry name" value="PYP-like sensor domain (PAS domain)"/>
    <property type="match status" value="3"/>
</dbReference>
<dbReference type="Pfam" id="PF08447">
    <property type="entry name" value="PAS_3"/>
    <property type="match status" value="1"/>
</dbReference>
<keyword evidence="4" id="KW-0808">Transferase</keyword>
<feature type="domain" description="PAS" evidence="8">
    <location>
        <begin position="405"/>
        <end position="476"/>
    </location>
</feature>
<dbReference type="Gene3D" id="3.30.565.10">
    <property type="entry name" value="Histidine kinase-like ATPase, C-terminal domain"/>
    <property type="match status" value="1"/>
</dbReference>
<dbReference type="PROSITE" id="PS50112">
    <property type="entry name" value="PAS"/>
    <property type="match status" value="3"/>
</dbReference>
<protein>
    <recommendedName>
        <fullName evidence="2">histidine kinase</fullName>
        <ecNumber evidence="2">2.7.13.3</ecNumber>
    </recommendedName>
</protein>
<dbReference type="InterPro" id="IPR003594">
    <property type="entry name" value="HATPase_dom"/>
</dbReference>
<dbReference type="CDD" id="cd00130">
    <property type="entry name" value="PAS"/>
    <property type="match status" value="3"/>
</dbReference>
<proteinExistence type="predicted"/>
<feature type="domain" description="PAC" evidence="9">
    <location>
        <begin position="480"/>
        <end position="532"/>
    </location>
</feature>
<dbReference type="AlphaFoldDB" id="A0A3B1D2L7"/>
<dbReference type="SMART" id="SM00091">
    <property type="entry name" value="PAS"/>
    <property type="match status" value="3"/>
</dbReference>
<dbReference type="InterPro" id="IPR036097">
    <property type="entry name" value="HisK_dim/P_sf"/>
</dbReference>
<dbReference type="SMART" id="SM00086">
    <property type="entry name" value="PAC"/>
    <property type="match status" value="3"/>
</dbReference>
<feature type="domain" description="PAC" evidence="9">
    <location>
        <begin position="608"/>
        <end position="660"/>
    </location>
</feature>
<dbReference type="InterPro" id="IPR029016">
    <property type="entry name" value="GAF-like_dom_sf"/>
</dbReference>
<organism evidence="10">
    <name type="scientific">hydrothermal vent metagenome</name>
    <dbReference type="NCBI Taxonomy" id="652676"/>
    <lineage>
        <taxon>unclassified sequences</taxon>
        <taxon>metagenomes</taxon>
        <taxon>ecological metagenomes</taxon>
    </lineage>
</organism>
<dbReference type="Gene3D" id="2.10.70.100">
    <property type="match status" value="1"/>
</dbReference>
<dbReference type="Pfam" id="PF13185">
    <property type="entry name" value="GAF_2"/>
    <property type="match status" value="1"/>
</dbReference>
<gene>
    <name evidence="10" type="ORF">MNBD_NITROSPINAE02-423</name>
</gene>
<feature type="domain" description="PAC" evidence="9">
    <location>
        <begin position="178"/>
        <end position="228"/>
    </location>
</feature>
<dbReference type="CDD" id="cd00082">
    <property type="entry name" value="HisKA"/>
    <property type="match status" value="1"/>
</dbReference>
<dbReference type="InterPro" id="IPR013655">
    <property type="entry name" value="PAS_fold_3"/>
</dbReference>
<dbReference type="Gene3D" id="3.30.450.40">
    <property type="match status" value="1"/>
</dbReference>
<name>A0A3B1D2L7_9ZZZZ</name>
<keyword evidence="6" id="KW-0812">Transmembrane</keyword>
<accession>A0A3B1D2L7</accession>
<evidence type="ECO:0000259" key="9">
    <source>
        <dbReference type="PROSITE" id="PS50113"/>
    </source>
</evidence>
<evidence type="ECO:0000313" key="10">
    <source>
        <dbReference type="EMBL" id="VAX25875.1"/>
    </source>
</evidence>
<dbReference type="PROSITE" id="PS50113">
    <property type="entry name" value="PAC"/>
    <property type="match status" value="3"/>
</dbReference>
<evidence type="ECO:0000256" key="5">
    <source>
        <dbReference type="ARBA" id="ARBA00022777"/>
    </source>
</evidence>
<dbReference type="InterPro" id="IPR005467">
    <property type="entry name" value="His_kinase_dom"/>
</dbReference>
<dbReference type="InterPro" id="IPR036890">
    <property type="entry name" value="HATPase_C_sf"/>
</dbReference>
<evidence type="ECO:0000259" key="8">
    <source>
        <dbReference type="PROSITE" id="PS50112"/>
    </source>
</evidence>
<dbReference type="InterPro" id="IPR003661">
    <property type="entry name" value="HisK_dim/P_dom"/>
</dbReference>
<comment type="catalytic activity">
    <reaction evidence="1">
        <text>ATP + protein L-histidine = ADP + protein N-phospho-L-histidine.</text>
        <dbReference type="EC" id="2.7.13.3"/>
    </reaction>
</comment>
<dbReference type="Pfam" id="PF00512">
    <property type="entry name" value="HisKA"/>
    <property type="match status" value="1"/>
</dbReference>
<dbReference type="InterPro" id="IPR035965">
    <property type="entry name" value="PAS-like_dom_sf"/>
</dbReference>
<dbReference type="EMBL" id="UOGE01000112">
    <property type="protein sequence ID" value="VAX25875.1"/>
    <property type="molecule type" value="Genomic_DNA"/>
</dbReference>
<evidence type="ECO:0000259" key="7">
    <source>
        <dbReference type="PROSITE" id="PS50109"/>
    </source>
</evidence>
<dbReference type="InterPro" id="IPR052162">
    <property type="entry name" value="Sensor_kinase/Photoreceptor"/>
</dbReference>
<dbReference type="InterPro" id="IPR004358">
    <property type="entry name" value="Sig_transdc_His_kin-like_C"/>
</dbReference>
<feature type="domain" description="PAS" evidence="8">
    <location>
        <begin position="100"/>
        <end position="153"/>
    </location>
</feature>
<dbReference type="SMART" id="SM00388">
    <property type="entry name" value="HisKA"/>
    <property type="match status" value="1"/>
</dbReference>